<dbReference type="Proteomes" id="UP000562254">
    <property type="component" value="Unassembled WGS sequence"/>
</dbReference>
<dbReference type="AlphaFoldDB" id="A0A840XNQ1"/>
<keyword evidence="2" id="KW-1185">Reference proteome</keyword>
<accession>A0A840XNQ1</accession>
<dbReference type="EMBL" id="JACIJE010000006">
    <property type="protein sequence ID" value="MBB5690195.1"/>
    <property type="molecule type" value="Genomic_DNA"/>
</dbReference>
<evidence type="ECO:0000313" key="2">
    <source>
        <dbReference type="Proteomes" id="UP000562254"/>
    </source>
</evidence>
<evidence type="ECO:0000313" key="1">
    <source>
        <dbReference type="EMBL" id="MBB5690195.1"/>
    </source>
</evidence>
<proteinExistence type="predicted"/>
<gene>
    <name evidence="1" type="ORF">FHS88_002328</name>
</gene>
<reference evidence="1 2" key="1">
    <citation type="submission" date="2020-08" db="EMBL/GenBank/DDBJ databases">
        <title>Genomic Encyclopedia of Type Strains, Phase IV (KMG-IV): sequencing the most valuable type-strain genomes for metagenomic binning, comparative biology and taxonomic classification.</title>
        <authorList>
            <person name="Goeker M."/>
        </authorList>
    </citation>
    <scope>NUCLEOTIDE SEQUENCE [LARGE SCALE GENOMIC DNA]</scope>
    <source>
        <strain evidence="1 2">DSM 25895</strain>
    </source>
</reference>
<dbReference type="RefSeq" id="WP_184484741.1">
    <property type="nucleotide sequence ID" value="NZ_JAAEDJ010000004.1"/>
</dbReference>
<sequence length="67" mass="7202">MNQVSEPFRMAAILRPDREEPFSATDPITAATAAIERILAAAHEAGQVEAVRILHAVTALLSATPRH</sequence>
<protein>
    <submittedName>
        <fullName evidence="1">Uncharacterized protein</fullName>
    </submittedName>
</protein>
<name>A0A840XNQ1_9PROT</name>
<organism evidence="1 2">
    <name type="scientific">Neoroseomonas alkaliterrae</name>
    <dbReference type="NCBI Taxonomy" id="1452450"/>
    <lineage>
        <taxon>Bacteria</taxon>
        <taxon>Pseudomonadati</taxon>
        <taxon>Pseudomonadota</taxon>
        <taxon>Alphaproteobacteria</taxon>
        <taxon>Acetobacterales</taxon>
        <taxon>Acetobacteraceae</taxon>
        <taxon>Neoroseomonas</taxon>
    </lineage>
</organism>
<comment type="caution">
    <text evidence="1">The sequence shown here is derived from an EMBL/GenBank/DDBJ whole genome shotgun (WGS) entry which is preliminary data.</text>
</comment>